<accession>A0AA87IIK1</accession>
<sequence length="68" mass="7661">MDLELMWKVCCRVLMVFSTKLRLVAEIASLETNTELHRTSVFEADVFFCGKTVNKPITILGSKAIIKA</sequence>
<evidence type="ECO:0000313" key="1">
    <source>
        <dbReference type="EMBL" id="EIM05553.1"/>
    </source>
</evidence>
<dbReference type="AlphaFoldDB" id="A0AA87IIK1"/>
<evidence type="ECO:0000313" key="2">
    <source>
        <dbReference type="Proteomes" id="UP000004725"/>
    </source>
</evidence>
<dbReference type="Proteomes" id="UP000004725">
    <property type="component" value="Unassembled WGS sequence"/>
</dbReference>
<gene>
    <name evidence="1" type="ORF">A1A1_15818</name>
</gene>
<organism evidence="1 2">
    <name type="scientific">Planococcus antarcticus DSM 14505</name>
    <dbReference type="NCBI Taxonomy" id="1185653"/>
    <lineage>
        <taxon>Bacteria</taxon>
        <taxon>Bacillati</taxon>
        <taxon>Bacillota</taxon>
        <taxon>Bacilli</taxon>
        <taxon>Bacillales</taxon>
        <taxon>Caryophanaceae</taxon>
        <taxon>Planococcus</taxon>
    </lineage>
</organism>
<proteinExistence type="predicted"/>
<protein>
    <submittedName>
        <fullName evidence="1">Uncharacterized protein</fullName>
    </submittedName>
</protein>
<name>A0AA87IIK1_9BACL</name>
<dbReference type="EMBL" id="AJYB01000065">
    <property type="protein sequence ID" value="EIM05553.1"/>
    <property type="molecule type" value="Genomic_DNA"/>
</dbReference>
<reference evidence="1 2" key="1">
    <citation type="journal article" date="2012" name="J. Bacteriol.">
        <title>Genome Sequence of the Antarctic Psychrophile Bacterium Planococcus antarcticus DSM 14505.</title>
        <authorList>
            <person name="Margolles A."/>
            <person name="Gueimonde M."/>
            <person name="Sanchez B."/>
        </authorList>
    </citation>
    <scope>NUCLEOTIDE SEQUENCE [LARGE SCALE GENOMIC DNA]</scope>
    <source>
        <strain evidence="1 2">DSM 14505</strain>
    </source>
</reference>
<comment type="caution">
    <text evidence="1">The sequence shown here is derived from an EMBL/GenBank/DDBJ whole genome shotgun (WGS) entry which is preliminary data.</text>
</comment>